<proteinExistence type="predicted"/>
<keyword evidence="2" id="KW-1185">Reference proteome</keyword>
<protein>
    <submittedName>
        <fullName evidence="1">Lipo-like protein</fullName>
    </submittedName>
</protein>
<dbReference type="InterPro" id="IPR038765">
    <property type="entry name" value="Papain-like_cys_pep_sf"/>
</dbReference>
<dbReference type="OrthoDB" id="1550427at2"/>
<dbReference type="InterPro" id="IPR024453">
    <property type="entry name" value="Peptidase_C92"/>
</dbReference>
<dbReference type="RefSeq" id="WP_126832471.1">
    <property type="nucleotide sequence ID" value="NZ_PIPT01000001.1"/>
</dbReference>
<evidence type="ECO:0000313" key="1">
    <source>
        <dbReference type="EMBL" id="RUO50803.1"/>
    </source>
</evidence>
<dbReference type="Proteomes" id="UP000286678">
    <property type="component" value="Unassembled WGS sequence"/>
</dbReference>
<accession>A0A432XQ67</accession>
<sequence>MGIRAWLGEKVAGYLQKPGNASPTPPTSSFAALEQAIEVGDVLLVDGNSRIATAIKYLTQSTWSHAAFCVAKDATEGVMLLEADVVAGVRLVPLSFYQSSHTRICRPVGIRLEDMSKAVEYAKSRLGHQYDTGHILDLARYLISTPPVPVEWRRSLLTFGSGDPTKAICSSLIAQAFQSIHYPILPHAMEEKLIRRHHSQYVPGDFDISPYFAIIKPNLHETFDPYQLQWHEPSADPKEGDRAP</sequence>
<dbReference type="Pfam" id="PF05708">
    <property type="entry name" value="Peptidase_C92"/>
    <property type="match status" value="1"/>
</dbReference>
<dbReference type="EMBL" id="PIPT01000001">
    <property type="protein sequence ID" value="RUO50803.1"/>
    <property type="molecule type" value="Genomic_DNA"/>
</dbReference>
<name>A0A432XQ67_9GAMM</name>
<comment type="caution">
    <text evidence="1">The sequence shown here is derived from an EMBL/GenBank/DDBJ whole genome shotgun (WGS) entry which is preliminary data.</text>
</comment>
<evidence type="ECO:0000313" key="2">
    <source>
        <dbReference type="Proteomes" id="UP000286678"/>
    </source>
</evidence>
<organism evidence="1 2">
    <name type="scientific">Pseudidiomarina aquimaris</name>
    <dbReference type="NCBI Taxonomy" id="641841"/>
    <lineage>
        <taxon>Bacteria</taxon>
        <taxon>Pseudomonadati</taxon>
        <taxon>Pseudomonadota</taxon>
        <taxon>Gammaproteobacteria</taxon>
        <taxon>Alteromonadales</taxon>
        <taxon>Idiomarinaceae</taxon>
        <taxon>Pseudidiomarina</taxon>
    </lineage>
</organism>
<dbReference type="Gene3D" id="3.90.1720.10">
    <property type="entry name" value="endopeptidase domain like (from Nostoc punctiforme)"/>
    <property type="match status" value="1"/>
</dbReference>
<dbReference type="SUPFAM" id="SSF54001">
    <property type="entry name" value="Cysteine proteinases"/>
    <property type="match status" value="1"/>
</dbReference>
<dbReference type="AlphaFoldDB" id="A0A432XQ67"/>
<gene>
    <name evidence="1" type="ORF">CWE21_01530</name>
</gene>
<reference evidence="2" key="1">
    <citation type="journal article" date="2018" name="Front. Microbiol.">
        <title>Genome-Based Analysis Reveals the Taxonomy and Diversity of the Family Idiomarinaceae.</title>
        <authorList>
            <person name="Liu Y."/>
            <person name="Lai Q."/>
            <person name="Shao Z."/>
        </authorList>
    </citation>
    <scope>NUCLEOTIDE SEQUENCE [LARGE SCALE GENOMIC DNA]</scope>
    <source>
        <strain evidence="2">SW15</strain>
    </source>
</reference>